<dbReference type="Gene3D" id="1.10.1040.10">
    <property type="entry name" value="N-(1-d-carboxylethyl)-l-norvaline Dehydrogenase, domain 2"/>
    <property type="match status" value="1"/>
</dbReference>
<dbReference type="InterPro" id="IPR013328">
    <property type="entry name" value="6PGD_dom2"/>
</dbReference>
<feature type="domain" description="3-hydroxyacyl-CoA dehydrogenase C-terminal" evidence="5">
    <location>
        <begin position="206"/>
        <end position="302"/>
    </location>
</feature>
<dbReference type="GO" id="GO:0006631">
    <property type="term" value="P:fatty acid metabolic process"/>
    <property type="evidence" value="ECO:0007669"/>
    <property type="project" value="InterPro"/>
</dbReference>
<keyword evidence="2" id="KW-0560">Oxidoreductase</keyword>
<dbReference type="SUPFAM" id="SSF48179">
    <property type="entry name" value="6-phosphogluconate dehydrogenase C-terminal domain-like"/>
    <property type="match status" value="1"/>
</dbReference>
<gene>
    <name evidence="7" type="ORF">BDV98DRAFT_527243</name>
</gene>
<comment type="similarity">
    <text evidence="1">Belongs to the 3-hydroxyacyl-CoA dehydrogenase family.</text>
</comment>
<dbReference type="Gene3D" id="3.40.50.720">
    <property type="entry name" value="NAD(P)-binding Rossmann-like Domain"/>
    <property type="match status" value="1"/>
</dbReference>
<evidence type="ECO:0000256" key="2">
    <source>
        <dbReference type="ARBA" id="ARBA00023002"/>
    </source>
</evidence>
<dbReference type="Proteomes" id="UP000305067">
    <property type="component" value="Unassembled WGS sequence"/>
</dbReference>
<evidence type="ECO:0000259" key="5">
    <source>
        <dbReference type="Pfam" id="PF00725"/>
    </source>
</evidence>
<dbReference type="InterPro" id="IPR036291">
    <property type="entry name" value="NAD(P)-bd_dom_sf"/>
</dbReference>
<dbReference type="AlphaFoldDB" id="A0A5C3QQN3"/>
<dbReference type="InterPro" id="IPR008927">
    <property type="entry name" value="6-PGluconate_DH-like_C_sf"/>
</dbReference>
<dbReference type="InterPro" id="IPR006176">
    <property type="entry name" value="3-OHacyl-CoA_DH_NAD-bd"/>
</dbReference>
<feature type="binding site" evidence="4">
    <location>
        <position position="294"/>
    </location>
    <ligand>
        <name>NAD(+)</name>
        <dbReference type="ChEBI" id="CHEBI:57540"/>
    </ligand>
</feature>
<evidence type="ECO:0000256" key="3">
    <source>
        <dbReference type="PIRSR" id="PIRSR000105-1"/>
    </source>
</evidence>
<dbReference type="SUPFAM" id="SSF51735">
    <property type="entry name" value="NAD(P)-binding Rossmann-fold domains"/>
    <property type="match status" value="1"/>
</dbReference>
<feature type="binding site" evidence="4">
    <location>
        <position position="163"/>
    </location>
    <ligand>
        <name>NAD(+)</name>
        <dbReference type="ChEBI" id="CHEBI:57540"/>
    </ligand>
</feature>
<protein>
    <submittedName>
        <fullName evidence="7">3-hydroxyacyl-CoA dehydrogenase</fullName>
    </submittedName>
</protein>
<evidence type="ECO:0000256" key="4">
    <source>
        <dbReference type="PIRSR" id="PIRSR000105-2"/>
    </source>
</evidence>
<evidence type="ECO:0000313" key="8">
    <source>
        <dbReference type="Proteomes" id="UP000305067"/>
    </source>
</evidence>
<evidence type="ECO:0000259" key="6">
    <source>
        <dbReference type="Pfam" id="PF02737"/>
    </source>
</evidence>
<dbReference type="InterPro" id="IPR022694">
    <property type="entry name" value="3-OHacyl-CoA_DH"/>
</dbReference>
<accession>A0A5C3QQN3</accession>
<dbReference type="Pfam" id="PF02737">
    <property type="entry name" value="3HCDH_N"/>
    <property type="match status" value="1"/>
</dbReference>
<feature type="binding site" evidence="4">
    <location>
        <position position="104"/>
    </location>
    <ligand>
        <name>NAD(+)</name>
        <dbReference type="ChEBI" id="CHEBI:57540"/>
    </ligand>
</feature>
<dbReference type="PANTHER" id="PTHR48075">
    <property type="entry name" value="3-HYDROXYACYL-COA DEHYDROGENASE FAMILY PROTEIN"/>
    <property type="match status" value="1"/>
</dbReference>
<dbReference type="OrthoDB" id="5958943at2759"/>
<feature type="binding site" evidence="4">
    <location>
        <position position="126"/>
    </location>
    <ligand>
        <name>NAD(+)</name>
        <dbReference type="ChEBI" id="CHEBI:57540"/>
    </ligand>
</feature>
<dbReference type="PANTHER" id="PTHR48075:SF5">
    <property type="entry name" value="3-HYDROXYBUTYRYL-COA DEHYDROGENASE"/>
    <property type="match status" value="1"/>
</dbReference>
<name>A0A5C3QQN3_9AGAR</name>
<dbReference type="STRING" id="1884261.A0A5C3QQN3"/>
<feature type="site" description="Important for catalytic activity" evidence="3">
    <location>
        <position position="160"/>
    </location>
</feature>
<dbReference type="EMBL" id="ML178821">
    <property type="protein sequence ID" value="TFL02841.1"/>
    <property type="molecule type" value="Genomic_DNA"/>
</dbReference>
<sequence>MSPITKIGVIGAGQMGSGIAFVAALRAKCSQVLLHDPNPTQLQAGLKHIKAILDKDAGKGRITTADAEEAFGRIRPVGKDGIEEMDKAGVGMVVEAAPEKLELKRSIFSELSKGLASSTILASNTSSISITKIAAATIPAGVAAASEEAKRTAGRVVGLHFFNPVPVMKLVELISALQTTPETLESARQFAIACGKEVTTSQDVPGFVSNALLMPFINEAIMCLDAGTATRDDIDKTLKLGMNHPMGPLQLADFIGLDTCLNIQKVLYEGTGDSKYRPSILLERMVDAGWVGKKGGKGFYEY</sequence>
<feature type="binding site" evidence="4">
    <location>
        <position position="99"/>
    </location>
    <ligand>
        <name>NAD(+)</name>
        <dbReference type="ChEBI" id="CHEBI:57540"/>
    </ligand>
</feature>
<evidence type="ECO:0000256" key="1">
    <source>
        <dbReference type="ARBA" id="ARBA00009463"/>
    </source>
</evidence>
<feature type="domain" description="3-hydroxyacyl-CoA dehydrogenase NAD binding" evidence="6">
    <location>
        <begin position="6"/>
        <end position="203"/>
    </location>
</feature>
<dbReference type="InterPro" id="IPR006108">
    <property type="entry name" value="3HC_DH_C"/>
</dbReference>
<reference evidence="7 8" key="1">
    <citation type="journal article" date="2019" name="Nat. Ecol. Evol.">
        <title>Megaphylogeny resolves global patterns of mushroom evolution.</title>
        <authorList>
            <person name="Varga T."/>
            <person name="Krizsan K."/>
            <person name="Foldi C."/>
            <person name="Dima B."/>
            <person name="Sanchez-Garcia M."/>
            <person name="Sanchez-Ramirez S."/>
            <person name="Szollosi G.J."/>
            <person name="Szarkandi J.G."/>
            <person name="Papp V."/>
            <person name="Albert L."/>
            <person name="Andreopoulos W."/>
            <person name="Angelini C."/>
            <person name="Antonin V."/>
            <person name="Barry K.W."/>
            <person name="Bougher N.L."/>
            <person name="Buchanan P."/>
            <person name="Buyck B."/>
            <person name="Bense V."/>
            <person name="Catcheside P."/>
            <person name="Chovatia M."/>
            <person name="Cooper J."/>
            <person name="Damon W."/>
            <person name="Desjardin D."/>
            <person name="Finy P."/>
            <person name="Geml J."/>
            <person name="Haridas S."/>
            <person name="Hughes K."/>
            <person name="Justo A."/>
            <person name="Karasinski D."/>
            <person name="Kautmanova I."/>
            <person name="Kiss B."/>
            <person name="Kocsube S."/>
            <person name="Kotiranta H."/>
            <person name="LaButti K.M."/>
            <person name="Lechner B.E."/>
            <person name="Liimatainen K."/>
            <person name="Lipzen A."/>
            <person name="Lukacs Z."/>
            <person name="Mihaltcheva S."/>
            <person name="Morgado L.N."/>
            <person name="Niskanen T."/>
            <person name="Noordeloos M.E."/>
            <person name="Ohm R.A."/>
            <person name="Ortiz-Santana B."/>
            <person name="Ovrebo C."/>
            <person name="Racz N."/>
            <person name="Riley R."/>
            <person name="Savchenko A."/>
            <person name="Shiryaev A."/>
            <person name="Soop K."/>
            <person name="Spirin V."/>
            <person name="Szebenyi C."/>
            <person name="Tomsovsky M."/>
            <person name="Tulloss R.E."/>
            <person name="Uehling J."/>
            <person name="Grigoriev I.V."/>
            <person name="Vagvolgyi C."/>
            <person name="Papp T."/>
            <person name="Martin F.M."/>
            <person name="Miettinen O."/>
            <person name="Hibbett D.S."/>
            <person name="Nagy L.G."/>
        </authorList>
    </citation>
    <scope>NUCLEOTIDE SEQUENCE [LARGE SCALE GENOMIC DNA]</scope>
    <source>
        <strain evidence="7 8">CBS 309.79</strain>
    </source>
</reference>
<proteinExistence type="inferred from homology"/>
<feature type="binding site" evidence="4">
    <location>
        <begin position="11"/>
        <end position="16"/>
    </location>
    <ligand>
        <name>NAD(+)</name>
        <dbReference type="ChEBI" id="CHEBI:57540"/>
    </ligand>
</feature>
<organism evidence="7 8">
    <name type="scientific">Pterulicium gracile</name>
    <dbReference type="NCBI Taxonomy" id="1884261"/>
    <lineage>
        <taxon>Eukaryota</taxon>
        <taxon>Fungi</taxon>
        <taxon>Dikarya</taxon>
        <taxon>Basidiomycota</taxon>
        <taxon>Agaricomycotina</taxon>
        <taxon>Agaricomycetes</taxon>
        <taxon>Agaricomycetidae</taxon>
        <taxon>Agaricales</taxon>
        <taxon>Pleurotineae</taxon>
        <taxon>Pterulaceae</taxon>
        <taxon>Pterulicium</taxon>
    </lineage>
</organism>
<keyword evidence="8" id="KW-1185">Reference proteome</keyword>
<dbReference type="GO" id="GO:0016616">
    <property type="term" value="F:oxidoreductase activity, acting on the CH-OH group of donors, NAD or NADP as acceptor"/>
    <property type="evidence" value="ECO:0007669"/>
    <property type="project" value="InterPro"/>
</dbReference>
<dbReference type="Pfam" id="PF00725">
    <property type="entry name" value="3HCDH"/>
    <property type="match status" value="1"/>
</dbReference>
<keyword evidence="4" id="KW-0520">NAD</keyword>
<feature type="binding site" evidence="4">
    <location>
        <position position="36"/>
    </location>
    <ligand>
        <name>NAD(+)</name>
        <dbReference type="ChEBI" id="CHEBI:57540"/>
    </ligand>
</feature>
<dbReference type="PIRSF" id="PIRSF000105">
    <property type="entry name" value="HCDH"/>
    <property type="match status" value="1"/>
</dbReference>
<evidence type="ECO:0000313" key="7">
    <source>
        <dbReference type="EMBL" id="TFL02841.1"/>
    </source>
</evidence>
<dbReference type="GO" id="GO:0070403">
    <property type="term" value="F:NAD+ binding"/>
    <property type="evidence" value="ECO:0007669"/>
    <property type="project" value="InterPro"/>
</dbReference>